<dbReference type="GO" id="GO:0003899">
    <property type="term" value="F:DNA-directed RNA polymerase activity"/>
    <property type="evidence" value="ECO:0007669"/>
    <property type="project" value="InterPro"/>
</dbReference>
<dbReference type="InterPro" id="IPR050219">
    <property type="entry name" value="DnaG_primase"/>
</dbReference>
<dbReference type="InterPro" id="IPR030846">
    <property type="entry name" value="DnaG_bac"/>
</dbReference>
<evidence type="ECO:0000256" key="4">
    <source>
        <dbReference type="ARBA" id="ARBA00022679"/>
    </source>
</evidence>
<evidence type="ECO:0000313" key="15">
    <source>
        <dbReference type="EMBL" id="VAW98121.1"/>
    </source>
</evidence>
<dbReference type="Pfam" id="PF08275">
    <property type="entry name" value="DNAG_N"/>
    <property type="match status" value="1"/>
</dbReference>
<accession>A0A3B1A232</accession>
<dbReference type="InterPro" id="IPR016136">
    <property type="entry name" value="DNA_helicase_N/primase_C"/>
</dbReference>
<dbReference type="EMBL" id="UOFR01000057">
    <property type="protein sequence ID" value="VAW98121.1"/>
    <property type="molecule type" value="Genomic_DNA"/>
</dbReference>
<dbReference type="SUPFAM" id="SSF117023">
    <property type="entry name" value="DNA primase DnaG, C-terminal domain"/>
    <property type="match status" value="1"/>
</dbReference>
<dbReference type="Gene3D" id="3.40.1360.10">
    <property type="match status" value="1"/>
</dbReference>
<feature type="compositionally biased region" description="Polar residues" evidence="13">
    <location>
        <begin position="228"/>
        <end position="240"/>
    </location>
</feature>
<reference evidence="15" key="1">
    <citation type="submission" date="2018-06" db="EMBL/GenBank/DDBJ databases">
        <authorList>
            <person name="Zhirakovskaya E."/>
        </authorList>
    </citation>
    <scope>NUCLEOTIDE SEQUENCE</scope>
</reference>
<keyword evidence="11" id="KW-0238">DNA-binding</keyword>
<keyword evidence="10" id="KW-0460">Magnesium</keyword>
<evidence type="ECO:0000256" key="9">
    <source>
        <dbReference type="ARBA" id="ARBA00022833"/>
    </source>
</evidence>
<dbReference type="EC" id="2.7.7.-" evidence="15"/>
<dbReference type="Pfam" id="PF10410">
    <property type="entry name" value="DnaB_bind"/>
    <property type="match status" value="1"/>
</dbReference>
<evidence type="ECO:0000256" key="13">
    <source>
        <dbReference type="SAM" id="MobiDB-lite"/>
    </source>
</evidence>
<keyword evidence="7" id="KW-0479">Metal-binding</keyword>
<dbReference type="SMART" id="SM00400">
    <property type="entry name" value="ZnF_CHCC"/>
    <property type="match status" value="1"/>
</dbReference>
<evidence type="ECO:0000256" key="10">
    <source>
        <dbReference type="ARBA" id="ARBA00022842"/>
    </source>
</evidence>
<dbReference type="Pfam" id="PF08278">
    <property type="entry name" value="DnaG_DnaB_bind"/>
    <property type="match status" value="1"/>
</dbReference>
<evidence type="ECO:0000256" key="1">
    <source>
        <dbReference type="ARBA" id="ARBA00001947"/>
    </source>
</evidence>
<evidence type="ECO:0000256" key="6">
    <source>
        <dbReference type="ARBA" id="ARBA00022705"/>
    </source>
</evidence>
<organism evidence="15">
    <name type="scientific">hydrothermal vent metagenome</name>
    <dbReference type="NCBI Taxonomy" id="652676"/>
    <lineage>
        <taxon>unclassified sequences</taxon>
        <taxon>metagenomes</taxon>
        <taxon>ecological metagenomes</taxon>
    </lineage>
</organism>
<dbReference type="InterPro" id="IPR006171">
    <property type="entry name" value="TOPRIM_dom"/>
</dbReference>
<dbReference type="InterPro" id="IPR019475">
    <property type="entry name" value="DNA_primase_DnaB-bd"/>
</dbReference>
<dbReference type="Gene3D" id="3.90.580.10">
    <property type="entry name" value="Zinc finger, CHC2-type domain"/>
    <property type="match status" value="1"/>
</dbReference>
<dbReference type="GO" id="GO:1990077">
    <property type="term" value="C:primosome complex"/>
    <property type="evidence" value="ECO:0007669"/>
    <property type="project" value="UniProtKB-KW"/>
</dbReference>
<feature type="region of interest" description="Disordered" evidence="13">
    <location>
        <begin position="227"/>
        <end position="248"/>
    </location>
</feature>
<dbReference type="SUPFAM" id="SSF57783">
    <property type="entry name" value="Zinc beta-ribbon"/>
    <property type="match status" value="1"/>
</dbReference>
<feature type="domain" description="Toprim" evidence="14">
    <location>
        <begin position="273"/>
        <end position="355"/>
    </location>
</feature>
<dbReference type="Gene3D" id="1.10.860.10">
    <property type="entry name" value="DNAb Helicase, Chain A"/>
    <property type="match status" value="1"/>
</dbReference>
<proteinExistence type="inferred from homology"/>
<dbReference type="InterPro" id="IPR013264">
    <property type="entry name" value="DNAG_N"/>
</dbReference>
<dbReference type="Gene3D" id="3.90.980.10">
    <property type="entry name" value="DNA primase, catalytic core, N-terminal domain"/>
    <property type="match status" value="1"/>
</dbReference>
<dbReference type="SMART" id="SM00766">
    <property type="entry name" value="DnaG_DnaB_bind"/>
    <property type="match status" value="1"/>
</dbReference>
<dbReference type="PROSITE" id="PS50880">
    <property type="entry name" value="TOPRIM"/>
    <property type="match status" value="1"/>
</dbReference>
<evidence type="ECO:0000256" key="11">
    <source>
        <dbReference type="ARBA" id="ARBA00023125"/>
    </source>
</evidence>
<keyword evidence="9" id="KW-0862">Zinc</keyword>
<dbReference type="PIRSF" id="PIRSF002811">
    <property type="entry name" value="DnaG"/>
    <property type="match status" value="1"/>
</dbReference>
<dbReference type="InterPro" id="IPR002694">
    <property type="entry name" value="Znf_CHC2"/>
</dbReference>
<dbReference type="AlphaFoldDB" id="A0A3B1A232"/>
<dbReference type="InterPro" id="IPR036977">
    <property type="entry name" value="DNA_primase_Znf_CHC2"/>
</dbReference>
<dbReference type="NCBIfam" id="TIGR01391">
    <property type="entry name" value="dnaG"/>
    <property type="match status" value="1"/>
</dbReference>
<dbReference type="GO" id="GO:0000428">
    <property type="term" value="C:DNA-directed RNA polymerase complex"/>
    <property type="evidence" value="ECO:0007669"/>
    <property type="project" value="UniProtKB-KW"/>
</dbReference>
<dbReference type="FunFam" id="3.40.1360.10:FF:000002">
    <property type="entry name" value="DNA primase"/>
    <property type="match status" value="1"/>
</dbReference>
<feature type="compositionally biased region" description="Polar residues" evidence="13">
    <location>
        <begin position="591"/>
        <end position="606"/>
    </location>
</feature>
<dbReference type="InterPro" id="IPR037068">
    <property type="entry name" value="DNA_primase_core_N_sf"/>
</dbReference>
<keyword evidence="4 15" id="KW-0808">Transferase</keyword>
<dbReference type="SUPFAM" id="SSF56731">
    <property type="entry name" value="DNA primase core"/>
    <property type="match status" value="1"/>
</dbReference>
<comment type="cofactor">
    <cofactor evidence="1">
        <name>Zn(2+)</name>
        <dbReference type="ChEBI" id="CHEBI:29105"/>
    </cofactor>
</comment>
<dbReference type="GO" id="GO:0003677">
    <property type="term" value="F:DNA binding"/>
    <property type="evidence" value="ECO:0007669"/>
    <property type="project" value="UniProtKB-KW"/>
</dbReference>
<dbReference type="SMART" id="SM00493">
    <property type="entry name" value="TOPRIM"/>
    <property type="match status" value="1"/>
</dbReference>
<evidence type="ECO:0000256" key="7">
    <source>
        <dbReference type="ARBA" id="ARBA00022723"/>
    </source>
</evidence>
<name>A0A3B1A232_9ZZZZ</name>
<keyword evidence="8" id="KW-0863">Zinc-finger</keyword>
<dbReference type="HAMAP" id="MF_00974">
    <property type="entry name" value="DNA_primase_DnaG"/>
    <property type="match status" value="1"/>
</dbReference>
<evidence type="ECO:0000259" key="14">
    <source>
        <dbReference type="PROSITE" id="PS50880"/>
    </source>
</evidence>
<dbReference type="Pfam" id="PF01807">
    <property type="entry name" value="Zn_ribbon_DnaG"/>
    <property type="match status" value="1"/>
</dbReference>
<keyword evidence="2" id="KW-0240">DNA-directed RNA polymerase</keyword>
<evidence type="ECO:0000256" key="8">
    <source>
        <dbReference type="ARBA" id="ARBA00022771"/>
    </source>
</evidence>
<evidence type="ECO:0000256" key="2">
    <source>
        <dbReference type="ARBA" id="ARBA00022478"/>
    </source>
</evidence>
<evidence type="ECO:0000256" key="3">
    <source>
        <dbReference type="ARBA" id="ARBA00022515"/>
    </source>
</evidence>
<dbReference type="GO" id="GO:0008270">
    <property type="term" value="F:zinc ion binding"/>
    <property type="evidence" value="ECO:0007669"/>
    <property type="project" value="UniProtKB-KW"/>
</dbReference>
<keyword evidence="3" id="KW-0639">Primosome</keyword>
<dbReference type="PANTHER" id="PTHR30313">
    <property type="entry name" value="DNA PRIMASE"/>
    <property type="match status" value="1"/>
</dbReference>
<protein>
    <submittedName>
        <fullName evidence="15">DNA primase</fullName>
        <ecNumber evidence="15">2.7.7.-</ecNumber>
    </submittedName>
</protein>
<evidence type="ECO:0000256" key="5">
    <source>
        <dbReference type="ARBA" id="ARBA00022695"/>
    </source>
</evidence>
<feature type="region of interest" description="Disordered" evidence="13">
    <location>
        <begin position="441"/>
        <end position="466"/>
    </location>
</feature>
<dbReference type="GO" id="GO:0005737">
    <property type="term" value="C:cytoplasm"/>
    <property type="evidence" value="ECO:0007669"/>
    <property type="project" value="TreeGrafter"/>
</dbReference>
<evidence type="ECO:0000256" key="12">
    <source>
        <dbReference type="ARBA" id="ARBA00023163"/>
    </source>
</evidence>
<dbReference type="InterPro" id="IPR034151">
    <property type="entry name" value="TOPRIM_DnaG_bac"/>
</dbReference>
<keyword evidence="5 15" id="KW-0548">Nucleotidyltransferase</keyword>
<keyword evidence="6" id="KW-0235">DNA replication</keyword>
<dbReference type="CDD" id="cd03364">
    <property type="entry name" value="TOPRIM_DnaG_primases"/>
    <property type="match status" value="1"/>
</dbReference>
<dbReference type="InterPro" id="IPR006295">
    <property type="entry name" value="DNA_primase_DnaG"/>
</dbReference>
<gene>
    <name evidence="15" type="ORF">MNBD_GAMMA21-2594</name>
</gene>
<dbReference type="Gene3D" id="1.20.50.20">
    <property type="entry name" value="DnaG, RNA polymerase domain, helical bundle"/>
    <property type="match status" value="1"/>
</dbReference>
<dbReference type="Pfam" id="PF13155">
    <property type="entry name" value="Toprim_2"/>
    <property type="match status" value="1"/>
</dbReference>
<dbReference type="FunFam" id="3.90.580.10:FF:000001">
    <property type="entry name" value="DNA primase"/>
    <property type="match status" value="1"/>
</dbReference>
<sequence length="606" mass="67963">MAGRIARSFIDDLISRVDIVEVIDARVPLKKAGREYEACCPFHNEKTPSFKVNQQKQFYHCFGCKAGGSAITFLMEYDHLEFVEAIEELAKHIGVEVEYEEGGRFDPEQQRLQKEAKTNLYDLLGQCDRFYRQQLRQHSKASIAVNYLKDRGLSGEVAARYNIGYAPTGNNIEHASQGSADQLVTTGMLIRKDDGQTYDRFRHRIMFPIRDSRGRVIGFGGRIIPEASSENDASDTNSTGGPKYLNSPETPLFHKGQELYGLYEARQALRDIPRLLVVEGYMDVITLAQQGINYAVASLGTACTPEHVQKLFRLTSDVVFCFDGDRAGHEAAWRALENTLPVLQGAQQIRFLFLPDGEDPDSMVRKVGKQAFEQQIEQAQSLSHYFFDHLREGIGRHDLEAHRSLIDRAKPYLQKMSDEAYKTLLIKDLASYTQRNERDLHGLMGSRPATRRPTARINPGANSQLPPSLVRTALRCLLFHPPLASSLDEGKSLSQIDQPGMGLLIDLLEILKTNPTLTTAALLERWRGTIEGQHLAKLATWQPTLNDPESLQQEFLGAIERLQAQHLSARTDTLLAKANQGALSSDEKTELQTLLSRTSAKNPVQS</sequence>
<feature type="region of interest" description="Disordered" evidence="13">
    <location>
        <begin position="580"/>
        <end position="606"/>
    </location>
</feature>
<keyword evidence="12" id="KW-0804">Transcription</keyword>
<dbReference type="InterPro" id="IPR013173">
    <property type="entry name" value="DNA_primase_DnaG_DnaB-bd_dom"/>
</dbReference>
<dbReference type="PANTHER" id="PTHR30313:SF2">
    <property type="entry name" value="DNA PRIMASE"/>
    <property type="match status" value="1"/>
</dbReference>
<dbReference type="GO" id="GO:0006269">
    <property type="term" value="P:DNA replication, synthesis of primer"/>
    <property type="evidence" value="ECO:0007669"/>
    <property type="project" value="UniProtKB-KW"/>
</dbReference>